<evidence type="ECO:0000313" key="3">
    <source>
        <dbReference type="EMBL" id="MFC5192768.1"/>
    </source>
</evidence>
<organism evidence="3 4">
    <name type="scientific">Algoriphagus aquatilis</name>
    <dbReference type="NCBI Taxonomy" id="490186"/>
    <lineage>
        <taxon>Bacteria</taxon>
        <taxon>Pseudomonadati</taxon>
        <taxon>Bacteroidota</taxon>
        <taxon>Cytophagia</taxon>
        <taxon>Cytophagales</taxon>
        <taxon>Cyclobacteriaceae</taxon>
        <taxon>Algoriphagus</taxon>
    </lineage>
</organism>
<evidence type="ECO:0000256" key="1">
    <source>
        <dbReference type="SAM" id="MobiDB-lite"/>
    </source>
</evidence>
<keyword evidence="2" id="KW-0812">Transmembrane</keyword>
<dbReference type="EMBL" id="JBHSKS010000010">
    <property type="protein sequence ID" value="MFC5192768.1"/>
    <property type="molecule type" value="Genomic_DNA"/>
</dbReference>
<evidence type="ECO:0000256" key="2">
    <source>
        <dbReference type="SAM" id="Phobius"/>
    </source>
</evidence>
<feature type="compositionally biased region" description="Polar residues" evidence="1">
    <location>
        <begin position="94"/>
        <end position="103"/>
    </location>
</feature>
<feature type="compositionally biased region" description="Polar residues" evidence="1">
    <location>
        <begin position="121"/>
        <end position="134"/>
    </location>
</feature>
<keyword evidence="2" id="KW-0472">Membrane</keyword>
<accession>A0ABW0C0R2</accession>
<evidence type="ECO:0008006" key="5">
    <source>
        <dbReference type="Google" id="ProtNLM"/>
    </source>
</evidence>
<feature type="region of interest" description="Disordered" evidence="1">
    <location>
        <begin position="84"/>
        <end position="108"/>
    </location>
</feature>
<comment type="caution">
    <text evidence="3">The sequence shown here is derived from an EMBL/GenBank/DDBJ whole genome shotgun (WGS) entry which is preliminary data.</text>
</comment>
<feature type="compositionally biased region" description="Basic and acidic residues" evidence="1">
    <location>
        <begin position="135"/>
        <end position="144"/>
    </location>
</feature>
<feature type="transmembrane region" description="Helical" evidence="2">
    <location>
        <begin position="44"/>
        <end position="64"/>
    </location>
</feature>
<evidence type="ECO:0000313" key="4">
    <source>
        <dbReference type="Proteomes" id="UP001596163"/>
    </source>
</evidence>
<protein>
    <recommendedName>
        <fullName evidence="5">Anti-sigma factor</fullName>
    </recommendedName>
</protein>
<feature type="region of interest" description="Disordered" evidence="1">
    <location>
        <begin position="121"/>
        <end position="144"/>
    </location>
</feature>
<keyword evidence="2" id="KW-1133">Transmembrane helix</keyword>
<gene>
    <name evidence="3" type="ORF">ACFPIK_13405</name>
</gene>
<name>A0ABW0C0R2_9BACT</name>
<dbReference type="RefSeq" id="WP_377916101.1">
    <property type="nucleotide sequence ID" value="NZ_JBHSKS010000010.1"/>
</dbReference>
<sequence length="265" mass="29220">MAKTNEEFDRIFREKLEKHQEKPSALAWERLNSQLPVSKASHRGIWWAVAASVAVILVSGWIFWKNSGEVAQDQLLAEEANATEALTSTEENPAASSESTDIVSQPEIIKDKESQNQSIITRSASNQNQVNSAQKIEKDKVNPTSEIKKSQALIAMDEQSTRELQVTVPPVSIEINEATLPVTQPATMQQTVAEATNTATEDGPLYRINIYSDGLKKGPEPEKNLITEMGKTVGKVEGLLGKVDEGFADLQDKKNNLFTTLTSRK</sequence>
<keyword evidence="4" id="KW-1185">Reference proteome</keyword>
<reference evidence="4" key="1">
    <citation type="journal article" date="2019" name="Int. J. Syst. Evol. Microbiol.">
        <title>The Global Catalogue of Microorganisms (GCM) 10K type strain sequencing project: providing services to taxonomists for standard genome sequencing and annotation.</title>
        <authorList>
            <consortium name="The Broad Institute Genomics Platform"/>
            <consortium name="The Broad Institute Genome Sequencing Center for Infectious Disease"/>
            <person name="Wu L."/>
            <person name="Ma J."/>
        </authorList>
    </citation>
    <scope>NUCLEOTIDE SEQUENCE [LARGE SCALE GENOMIC DNA]</scope>
    <source>
        <strain evidence="4">CGMCC 1.7030</strain>
    </source>
</reference>
<proteinExistence type="predicted"/>
<dbReference type="Proteomes" id="UP001596163">
    <property type="component" value="Unassembled WGS sequence"/>
</dbReference>